<feature type="transmembrane region" description="Helical" evidence="2">
    <location>
        <begin position="60"/>
        <end position="80"/>
    </location>
</feature>
<comment type="caution">
    <text evidence="3">The sequence shown here is derived from an EMBL/GenBank/DDBJ whole genome shotgun (WGS) entry which is preliminary data.</text>
</comment>
<keyword evidence="2" id="KW-1133">Transmembrane helix</keyword>
<feature type="transmembrane region" description="Helical" evidence="2">
    <location>
        <begin position="281"/>
        <end position="301"/>
    </location>
</feature>
<accession>A0A0G1Q771</accession>
<feature type="region of interest" description="Disordered" evidence="1">
    <location>
        <begin position="874"/>
        <end position="905"/>
    </location>
</feature>
<gene>
    <name evidence="3" type="ORF">UX57_C0008G0018</name>
</gene>
<proteinExistence type="predicted"/>
<keyword evidence="2" id="KW-0472">Membrane</keyword>
<dbReference type="STRING" id="1618994.UX57_C0008G0018"/>
<feature type="transmembrane region" description="Helical" evidence="2">
    <location>
        <begin position="122"/>
        <end position="140"/>
    </location>
</feature>
<feature type="transmembrane region" description="Helical" evidence="2">
    <location>
        <begin position="92"/>
        <end position="115"/>
    </location>
</feature>
<evidence type="ECO:0000256" key="1">
    <source>
        <dbReference type="SAM" id="MobiDB-lite"/>
    </source>
</evidence>
<sequence>MDPRLRGVVVGWKNHRSRCALCVILKAIMRRLPQCLQAGWFRLQEALHPKDKNTWWKRGSVLVLILLGVFFATTLVFARTPVTTEPTILDRLMLVLAGYAMGVAGALTQGIIICVDLAIRLMMYNGFVTSPVVGAGWAIVRDAMNMFFVIILIYIAVVTIFGKTKVNWMQAVPKMLIFAILINFSRTLCGIMIDISQVVMMIFANALRNVAAGNFIQMLGLNEIYLLSENSTVIQDVAEGTGAPVAFDWFAAGLLSVFMVVMVLAVILALVAILAWRIVTLWVLVAIAPLAWFMGGIAGVFSQASGYAEWWKRFVCATAIGPVLTFFLWLTLAVAGAGSLAARGGFVSTTEQGNLNLSGNMSSIFEVEHLISFVLGMGMLMAGFEAANSVCQGSSPFVQKALGKAKGIPAQLTAGLQKFATKQAKAAGGAAAGLGLKGARKLGAGVKAAGGRVGRDVGEWAGGKAGIKYFTKRGRAGLYRDVARKTRGGGIVSRALSKRADVWGEQLERARMGEVKEMGKGFEGMSTQSKVNELLRQAKGKTGTSKLRAQNLFMELAATEEGRRQLSLSGVTDDFWKKNGAEMNETFKNDPDAKGKLDAFKKARVDLSGKKWTDAVSTWSDVQAMDPEAMEALVKKHGIGDVQKHLESIGSDKKGVSAWQSLKGYEKDGNIVKSSNLNAQAILTGTSTARGIRFASASAQDLANVTDEDLVENVTEKGVGNEHIRNRLLRSRSVSRIKNAKAREALAESMLTSGAAEAGTALRANPILLGALGDKQMEKFTEDNDLLAAAHAAMQDKKTRAQMTAAIKADPKGNAQLQQNIARLLAMQVQNAGDDATKQSAQSHLNEFIAQSQSTHTAEATTLRDAGLALSHATGEKVQVEGNIKKHEQEKETLTQRKDSPKEGDEARLAQLEALLKSANKELTDIESKIQRLSTAHIAAQANHDKANAPVLMGMMQAERSSLEKVKTKIESDKTAPTNITEQTRLEAELQKVIGQIASLDEKMQALTSP</sequence>
<name>A0A0G1Q771_9BACT</name>
<dbReference type="Proteomes" id="UP000034795">
    <property type="component" value="Unassembled WGS sequence"/>
</dbReference>
<evidence type="ECO:0000313" key="4">
    <source>
        <dbReference type="Proteomes" id="UP000034795"/>
    </source>
</evidence>
<evidence type="ECO:0000313" key="3">
    <source>
        <dbReference type="EMBL" id="KKU40906.1"/>
    </source>
</evidence>
<dbReference type="AlphaFoldDB" id="A0A0G1Q771"/>
<organism evidence="3 4">
    <name type="scientific">Candidatus Uhrbacteria bacterium GW2011_GWE2_46_68</name>
    <dbReference type="NCBI Taxonomy" id="1618994"/>
    <lineage>
        <taxon>Bacteria</taxon>
        <taxon>Candidatus Uhriibacteriota</taxon>
    </lineage>
</organism>
<keyword evidence="2" id="KW-0812">Transmembrane</keyword>
<feature type="transmembrane region" description="Helical" evidence="2">
    <location>
        <begin position="363"/>
        <end position="384"/>
    </location>
</feature>
<reference evidence="3 4" key="1">
    <citation type="journal article" date="2015" name="Nature">
        <title>rRNA introns, odd ribosomes, and small enigmatic genomes across a large radiation of phyla.</title>
        <authorList>
            <person name="Brown C.T."/>
            <person name="Hug L.A."/>
            <person name="Thomas B.C."/>
            <person name="Sharon I."/>
            <person name="Castelle C.J."/>
            <person name="Singh A."/>
            <person name="Wilkins M.J."/>
            <person name="Williams K.H."/>
            <person name="Banfield J.F."/>
        </authorList>
    </citation>
    <scope>NUCLEOTIDE SEQUENCE [LARGE SCALE GENOMIC DNA]</scope>
</reference>
<feature type="transmembrane region" description="Helical" evidence="2">
    <location>
        <begin position="249"/>
        <end position="274"/>
    </location>
</feature>
<feature type="transmembrane region" description="Helical" evidence="2">
    <location>
        <begin position="146"/>
        <end position="164"/>
    </location>
</feature>
<feature type="transmembrane region" description="Helical" evidence="2">
    <location>
        <begin position="176"/>
        <end position="204"/>
    </location>
</feature>
<protein>
    <submittedName>
        <fullName evidence="3">Uncharacterized protein</fullName>
    </submittedName>
</protein>
<feature type="transmembrane region" description="Helical" evidence="2">
    <location>
        <begin position="321"/>
        <end position="342"/>
    </location>
</feature>
<dbReference type="EMBL" id="LCMS01000008">
    <property type="protein sequence ID" value="KKU40906.1"/>
    <property type="molecule type" value="Genomic_DNA"/>
</dbReference>
<evidence type="ECO:0000256" key="2">
    <source>
        <dbReference type="SAM" id="Phobius"/>
    </source>
</evidence>